<keyword evidence="2" id="KW-0732">Signal</keyword>
<dbReference type="Pfam" id="PF06476">
    <property type="entry name" value="DUF1090"/>
    <property type="match status" value="1"/>
</dbReference>
<accession>A0A239IW88</accession>
<name>A0A239IW88_9PSED</name>
<sequence length="132" mass="14774">MKIFTPLSILTLCSLLAVPVIAAEQAPETLKGCAAKKQDIIEKLEFAKSHGNTNQQAGLEKALSEINENCTDESLRKDREKAVLDAKHEVSERKSDLDEAMKKGDLEKINKRKEKLAEAREELDEALQELEK</sequence>
<feature type="signal peptide" evidence="2">
    <location>
        <begin position="1"/>
        <end position="22"/>
    </location>
</feature>
<dbReference type="AlphaFoldDB" id="A0A239IW88"/>
<evidence type="ECO:0000256" key="1">
    <source>
        <dbReference type="SAM" id="MobiDB-lite"/>
    </source>
</evidence>
<dbReference type="RefSeq" id="WP_010490048.1">
    <property type="nucleotide sequence ID" value="NZ_FZOG01000007.1"/>
</dbReference>
<organism evidence="3 4">
    <name type="scientific">Pseudomonas segetis</name>
    <dbReference type="NCBI Taxonomy" id="298908"/>
    <lineage>
        <taxon>Bacteria</taxon>
        <taxon>Pseudomonadati</taxon>
        <taxon>Pseudomonadota</taxon>
        <taxon>Gammaproteobacteria</taxon>
        <taxon>Pseudomonadales</taxon>
        <taxon>Pseudomonadaceae</taxon>
        <taxon>Pseudomonas</taxon>
    </lineage>
</organism>
<feature type="region of interest" description="Disordered" evidence="1">
    <location>
        <begin position="86"/>
        <end position="107"/>
    </location>
</feature>
<gene>
    <name evidence="3" type="ORF">SAMN05216255_4056</name>
</gene>
<evidence type="ECO:0008006" key="5">
    <source>
        <dbReference type="Google" id="ProtNLM"/>
    </source>
</evidence>
<evidence type="ECO:0000313" key="3">
    <source>
        <dbReference type="EMBL" id="SNS97900.1"/>
    </source>
</evidence>
<keyword evidence="4" id="KW-1185">Reference proteome</keyword>
<feature type="chain" id="PRO_5011223515" description="DUF1090 domain-containing protein" evidence="2">
    <location>
        <begin position="23"/>
        <end position="132"/>
    </location>
</feature>
<reference evidence="4" key="1">
    <citation type="submission" date="2017-06" db="EMBL/GenBank/DDBJ databases">
        <authorList>
            <person name="Varghese N."/>
            <person name="Submissions S."/>
        </authorList>
    </citation>
    <scope>NUCLEOTIDE SEQUENCE [LARGE SCALE GENOMIC DNA]</scope>
    <source>
        <strain evidence="4">CIP 108523</strain>
    </source>
</reference>
<dbReference type="Proteomes" id="UP000242915">
    <property type="component" value="Unassembled WGS sequence"/>
</dbReference>
<dbReference type="EMBL" id="FZOG01000007">
    <property type="protein sequence ID" value="SNS97900.1"/>
    <property type="molecule type" value="Genomic_DNA"/>
</dbReference>
<evidence type="ECO:0000313" key="4">
    <source>
        <dbReference type="Proteomes" id="UP000242915"/>
    </source>
</evidence>
<dbReference type="InterPro" id="IPR009468">
    <property type="entry name" value="DUF1090"/>
</dbReference>
<evidence type="ECO:0000256" key="2">
    <source>
        <dbReference type="SAM" id="SignalP"/>
    </source>
</evidence>
<protein>
    <recommendedName>
        <fullName evidence="5">DUF1090 domain-containing protein</fullName>
    </recommendedName>
</protein>
<proteinExistence type="predicted"/>